<evidence type="ECO:0000313" key="5">
    <source>
        <dbReference type="Proteomes" id="UP000596902"/>
    </source>
</evidence>
<dbReference type="InterPro" id="IPR011483">
    <property type="entry name" value="Sde182_NH-like"/>
</dbReference>
<organism evidence="4 5">
    <name type="scientific">Alternaria burnsii</name>
    <dbReference type="NCBI Taxonomy" id="1187904"/>
    <lineage>
        <taxon>Eukaryota</taxon>
        <taxon>Fungi</taxon>
        <taxon>Dikarya</taxon>
        <taxon>Ascomycota</taxon>
        <taxon>Pezizomycotina</taxon>
        <taxon>Dothideomycetes</taxon>
        <taxon>Pleosporomycetidae</taxon>
        <taxon>Pleosporales</taxon>
        <taxon>Pleosporineae</taxon>
        <taxon>Pleosporaceae</taxon>
        <taxon>Alternaria</taxon>
        <taxon>Alternaria sect. Alternaria</taxon>
    </lineage>
</organism>
<name>A0A8H7EEU9_9PLEO</name>
<dbReference type="InterPro" id="IPR010730">
    <property type="entry name" value="HET"/>
</dbReference>
<dbReference type="EMBL" id="JAAABM010000006">
    <property type="protein sequence ID" value="KAF7677211.1"/>
    <property type="molecule type" value="Genomic_DNA"/>
</dbReference>
<dbReference type="InterPro" id="IPR036452">
    <property type="entry name" value="Ribo_hydro-like"/>
</dbReference>
<reference evidence="4" key="1">
    <citation type="submission" date="2020-01" db="EMBL/GenBank/DDBJ databases">
        <authorList>
            <person name="Feng Z.H.Z."/>
        </authorList>
    </citation>
    <scope>NUCLEOTIDE SEQUENCE</scope>
    <source>
        <strain evidence="4">CBS107.38</strain>
    </source>
</reference>
<evidence type="ECO:0000259" key="1">
    <source>
        <dbReference type="Pfam" id="PF06985"/>
    </source>
</evidence>
<dbReference type="Gene3D" id="3.90.245.10">
    <property type="entry name" value="Ribonucleoside hydrolase-like"/>
    <property type="match status" value="1"/>
</dbReference>
<dbReference type="Proteomes" id="UP000596902">
    <property type="component" value="Unassembled WGS sequence"/>
</dbReference>
<feature type="non-terminal residue" evidence="4">
    <location>
        <position position="1"/>
    </location>
</feature>
<evidence type="ECO:0008006" key="6">
    <source>
        <dbReference type="Google" id="ProtNLM"/>
    </source>
</evidence>
<dbReference type="InterPro" id="IPR013783">
    <property type="entry name" value="Ig-like_fold"/>
</dbReference>
<dbReference type="PANTHER" id="PTHR33112:SF10">
    <property type="entry name" value="TOL"/>
    <property type="match status" value="1"/>
</dbReference>
<dbReference type="Pfam" id="PF21027">
    <property type="entry name" value="Sde0182_C"/>
    <property type="match status" value="1"/>
</dbReference>
<feature type="domain" description="Cellulose-binding Sde182 C-terminal" evidence="3">
    <location>
        <begin position="920"/>
        <end position="982"/>
    </location>
</feature>
<dbReference type="AlphaFoldDB" id="A0A8H7EEU9"/>
<proteinExistence type="predicted"/>
<evidence type="ECO:0000259" key="2">
    <source>
        <dbReference type="Pfam" id="PF07632"/>
    </source>
</evidence>
<reference evidence="4" key="2">
    <citation type="submission" date="2020-08" db="EMBL/GenBank/DDBJ databases">
        <title>Draft Genome Sequence of Cumin Blight Pathogen Alternaria burnsii.</title>
        <authorList>
            <person name="Feng Z."/>
        </authorList>
    </citation>
    <scope>NUCLEOTIDE SEQUENCE</scope>
    <source>
        <strain evidence="4">CBS107.38</strain>
    </source>
</reference>
<dbReference type="Pfam" id="PF06985">
    <property type="entry name" value="HET"/>
    <property type="match status" value="1"/>
</dbReference>
<evidence type="ECO:0000259" key="3">
    <source>
        <dbReference type="Pfam" id="PF21027"/>
    </source>
</evidence>
<gene>
    <name evidence="4" type="ORF">GT037_005423</name>
</gene>
<feature type="domain" description="Cellulose-binding Sde182 nucleoside hydrolase-like" evidence="2">
    <location>
        <begin position="563"/>
        <end position="829"/>
    </location>
</feature>
<dbReference type="GO" id="GO:0016799">
    <property type="term" value="F:hydrolase activity, hydrolyzing N-glycosyl compounds"/>
    <property type="evidence" value="ECO:0007669"/>
    <property type="project" value="InterPro"/>
</dbReference>
<evidence type="ECO:0000313" key="4">
    <source>
        <dbReference type="EMBL" id="KAF7677211.1"/>
    </source>
</evidence>
<dbReference type="GeneID" id="62203648"/>
<comment type="caution">
    <text evidence="4">The sequence shown here is derived from an EMBL/GenBank/DDBJ whole genome shotgun (WGS) entry which is preliminary data.</text>
</comment>
<keyword evidence="5" id="KW-1185">Reference proteome</keyword>
<dbReference type="Pfam" id="PF07632">
    <property type="entry name" value="Sde182_NH-like"/>
    <property type="match status" value="1"/>
</dbReference>
<dbReference type="PANTHER" id="PTHR33112">
    <property type="entry name" value="DOMAIN PROTEIN, PUTATIVE-RELATED"/>
    <property type="match status" value="1"/>
</dbReference>
<feature type="domain" description="Heterokaryon incompatibility" evidence="1">
    <location>
        <begin position="40"/>
        <end position="190"/>
    </location>
</feature>
<dbReference type="InterPro" id="IPR048527">
    <property type="entry name" value="Sde182_C"/>
</dbReference>
<sequence>MCQRLAPHNNFAPTRAIHVGSAGEKVCLCDDVETIAGAAYTVLSHCWGKNPQQIKLTKQTEETLKQGIALSSLPKTFQEAIAITRMFQIRCIFQDDLDDWAAEASRMRDIYSKADFCIAATGAESGDVGLFFDRDFELLTPVIVEATWSSKDDSSDLPTPVSYLFGIHQRSADTAIDSAPLNQRAWVAQERFLSPRTLHFTRSLLFWECHTSLKSENDITPESKQRSRLNALRVSLNDNRWQEPGVEPIQDIALHNTINDTNMEMIREVYRMWDGFLTLYTSCKITKESDVLVALVGVANEVGHAVSDKLVAGLWKANFIKELCWRSRSNHNSRPSVWRAPTWSWASVSGRISSPPFEYSTNVCDMAAVIELSVLTKPSGEVEQGSVLVKCRPVPGTIHHGGTEYYYTGFTFDRSISSSHSAESSIPREYGSVQVLLDVLDAPCYNADQVIDAQLLVLLRGELSSMYSMEPQGPFELKGILVVESENHAGAFERAGFFEVLNGAAESVLAAYDQARVQNILLVYMRFDTLLLGGLCAISNFPYASSAPRSARSTQHVPEVKNRIFVLTDIGNEPDDSMSLVRLLVHSNLYQIEGLVAITSFWLPNATLPNMIHDIVDAYGAVQSNLQSHSNTSFPTVDDLKSKIGTGPSVYGMQALHQLEKGANITTGTQMLINAVDASPSPLYVQLWGGANTLASALWTVNRTRSASELETFTSKLRAYAISDQDDTGPWIRRNFPSMRYIASRHGFNQYPVAAWVGISSTSVDPGGPNNDIVSQAWLTENIQIGELGKKYPDIAYVMEGDSPSLLYHIPNGLGNPEYPEWGSWGGRYTSNPLDGDAAAQQYGDAVDMAQGVNGEMFLTNHASVWRWRGAFQHEFAARMQWTLSPWSPGSNTTHPPVVLLNGTSGPDALHLNVSGGENMTLDASDSYSPDMGARLNFTWFQYSGPSSYQSSPSDVPTVNLTDVSGPDASVVHFTVPPIVKKKNAEKIVY</sequence>
<accession>A0A8H7EEU9</accession>
<protein>
    <recommendedName>
        <fullName evidence="6">DUF1593-domain-containing protein</fullName>
    </recommendedName>
</protein>
<dbReference type="RefSeq" id="XP_038787420.1">
    <property type="nucleotide sequence ID" value="XM_038930470.1"/>
</dbReference>
<dbReference type="Gene3D" id="2.60.40.10">
    <property type="entry name" value="Immunoglobulins"/>
    <property type="match status" value="1"/>
</dbReference>